<evidence type="ECO:0000256" key="5">
    <source>
        <dbReference type="PROSITE-ProRule" id="PRU00277"/>
    </source>
</evidence>
<organism evidence="7 8">
    <name type="scientific">Thecamonas trahens ATCC 50062</name>
    <dbReference type="NCBI Taxonomy" id="461836"/>
    <lineage>
        <taxon>Eukaryota</taxon>
        <taxon>Apusozoa</taxon>
        <taxon>Apusomonadida</taxon>
        <taxon>Apusomonadidae</taxon>
        <taxon>Thecamonas</taxon>
    </lineage>
</organism>
<proteinExistence type="predicted"/>
<dbReference type="PANTHER" id="PTHR10516">
    <property type="entry name" value="PEPTIDYL-PROLYL CIS-TRANS ISOMERASE"/>
    <property type="match status" value="1"/>
</dbReference>
<dbReference type="InterPro" id="IPR046357">
    <property type="entry name" value="PPIase_dom_sf"/>
</dbReference>
<dbReference type="eggNOG" id="KOG0544">
    <property type="taxonomic scope" value="Eukaryota"/>
</dbReference>
<gene>
    <name evidence="7" type="ORF">AMSG_03924</name>
</gene>
<dbReference type="RefSeq" id="XP_013759174.1">
    <property type="nucleotide sequence ID" value="XM_013903720.1"/>
</dbReference>
<evidence type="ECO:0000256" key="3">
    <source>
        <dbReference type="ARBA" id="ARBA00023110"/>
    </source>
</evidence>
<dbReference type="Proteomes" id="UP000054408">
    <property type="component" value="Unassembled WGS sequence"/>
</dbReference>
<dbReference type="PROSITE" id="PS50059">
    <property type="entry name" value="FKBP_PPIASE"/>
    <property type="match status" value="1"/>
</dbReference>
<evidence type="ECO:0000313" key="7">
    <source>
        <dbReference type="EMBL" id="KNC47692.1"/>
    </source>
</evidence>
<dbReference type="InterPro" id="IPR001179">
    <property type="entry name" value="PPIase_FKBP_dom"/>
</dbReference>
<sequence length="124" mass="12747">MGVTKETTKAGDGETFPKTGDTVVMHYVGTLKADGSQFDSSRDRGKPFTFVVGIGACIRGFDEGVMQMSLGERAVLTMTSDYGYGASGAGQAIPPNADLVFDVELLKVNEAGSGASAGGSCVLL</sequence>
<dbReference type="EC" id="5.2.1.8" evidence="2 5"/>
<dbReference type="PANTHER" id="PTHR10516:SF443">
    <property type="entry name" value="FK506-BINDING PROTEIN 59-RELATED"/>
    <property type="match status" value="1"/>
</dbReference>
<comment type="catalytic activity">
    <reaction evidence="1 5">
        <text>[protein]-peptidylproline (omega=180) = [protein]-peptidylproline (omega=0)</text>
        <dbReference type="Rhea" id="RHEA:16237"/>
        <dbReference type="Rhea" id="RHEA-COMP:10747"/>
        <dbReference type="Rhea" id="RHEA-COMP:10748"/>
        <dbReference type="ChEBI" id="CHEBI:83833"/>
        <dbReference type="ChEBI" id="CHEBI:83834"/>
        <dbReference type="EC" id="5.2.1.8"/>
    </reaction>
</comment>
<dbReference type="EMBL" id="GL349448">
    <property type="protein sequence ID" value="KNC47692.1"/>
    <property type="molecule type" value="Genomic_DNA"/>
</dbReference>
<evidence type="ECO:0000256" key="1">
    <source>
        <dbReference type="ARBA" id="ARBA00000971"/>
    </source>
</evidence>
<evidence type="ECO:0000313" key="8">
    <source>
        <dbReference type="Proteomes" id="UP000054408"/>
    </source>
</evidence>
<keyword evidence="3 5" id="KW-0697">Rotamase</keyword>
<dbReference type="Gene3D" id="3.10.50.40">
    <property type="match status" value="1"/>
</dbReference>
<dbReference type="Pfam" id="PF00254">
    <property type="entry name" value="FKBP_C"/>
    <property type="match status" value="1"/>
</dbReference>
<dbReference type="GeneID" id="25563491"/>
<dbReference type="FunFam" id="3.10.50.40:FF:000025">
    <property type="entry name" value="Peptidylprolyl isomerase"/>
    <property type="match status" value="1"/>
</dbReference>
<dbReference type="InterPro" id="IPR050689">
    <property type="entry name" value="FKBP-type_PPIase"/>
</dbReference>
<name>A0A0L0D5P4_THETB</name>
<evidence type="ECO:0000256" key="2">
    <source>
        <dbReference type="ARBA" id="ARBA00013194"/>
    </source>
</evidence>
<evidence type="ECO:0000256" key="4">
    <source>
        <dbReference type="ARBA" id="ARBA00023235"/>
    </source>
</evidence>
<reference evidence="7 8" key="1">
    <citation type="submission" date="2010-05" db="EMBL/GenBank/DDBJ databases">
        <title>The Genome Sequence of Thecamonas trahens ATCC 50062.</title>
        <authorList>
            <consortium name="The Broad Institute Genome Sequencing Platform"/>
            <person name="Russ C."/>
            <person name="Cuomo C."/>
            <person name="Shea T."/>
            <person name="Young S.K."/>
            <person name="Zeng Q."/>
            <person name="Koehrsen M."/>
            <person name="Haas B."/>
            <person name="Borodovsky M."/>
            <person name="Guigo R."/>
            <person name="Alvarado L."/>
            <person name="Berlin A."/>
            <person name="Bochicchio J."/>
            <person name="Borenstein D."/>
            <person name="Chapman S."/>
            <person name="Chen Z."/>
            <person name="Freedman E."/>
            <person name="Gellesch M."/>
            <person name="Goldberg J."/>
            <person name="Griggs A."/>
            <person name="Gujja S."/>
            <person name="Heilman E."/>
            <person name="Heiman D."/>
            <person name="Hepburn T."/>
            <person name="Howarth C."/>
            <person name="Jen D."/>
            <person name="Larson L."/>
            <person name="Mehta T."/>
            <person name="Park D."/>
            <person name="Pearson M."/>
            <person name="Roberts A."/>
            <person name="Saif S."/>
            <person name="Shenoy N."/>
            <person name="Sisk P."/>
            <person name="Stolte C."/>
            <person name="Sykes S."/>
            <person name="Thomson T."/>
            <person name="Walk T."/>
            <person name="White J."/>
            <person name="Yandava C."/>
            <person name="Burger G."/>
            <person name="Gray M.W."/>
            <person name="Holland P.W.H."/>
            <person name="King N."/>
            <person name="Lang F.B.F."/>
            <person name="Roger A.J."/>
            <person name="Ruiz-Trillo I."/>
            <person name="Lander E."/>
            <person name="Nusbaum C."/>
        </authorList>
    </citation>
    <scope>NUCLEOTIDE SEQUENCE [LARGE SCALE GENOMIC DNA]</scope>
    <source>
        <strain evidence="7 8">ATCC 50062</strain>
    </source>
</reference>
<protein>
    <recommendedName>
        <fullName evidence="2 5">peptidylprolyl isomerase</fullName>
        <ecNumber evidence="2 5">5.2.1.8</ecNumber>
    </recommendedName>
</protein>
<dbReference type="AlphaFoldDB" id="A0A0L0D5P4"/>
<dbReference type="GO" id="GO:0005737">
    <property type="term" value="C:cytoplasm"/>
    <property type="evidence" value="ECO:0007669"/>
    <property type="project" value="TreeGrafter"/>
</dbReference>
<dbReference type="GO" id="GO:0003755">
    <property type="term" value="F:peptidyl-prolyl cis-trans isomerase activity"/>
    <property type="evidence" value="ECO:0007669"/>
    <property type="project" value="UniProtKB-KW"/>
</dbReference>
<dbReference type="OrthoDB" id="1902587at2759"/>
<dbReference type="STRING" id="461836.A0A0L0D5P4"/>
<keyword evidence="8" id="KW-1185">Reference proteome</keyword>
<accession>A0A0L0D5P4</accession>
<dbReference type="OMA" id="SIKRGFP"/>
<dbReference type="SUPFAM" id="SSF54534">
    <property type="entry name" value="FKBP-like"/>
    <property type="match status" value="1"/>
</dbReference>
<feature type="domain" description="PPIase FKBP-type" evidence="6">
    <location>
        <begin position="20"/>
        <end position="109"/>
    </location>
</feature>
<keyword evidence="4 5" id="KW-0413">Isomerase</keyword>
<evidence type="ECO:0000259" key="6">
    <source>
        <dbReference type="PROSITE" id="PS50059"/>
    </source>
</evidence>